<dbReference type="eggNOG" id="COG4840">
    <property type="taxonomic scope" value="Bacteria"/>
</dbReference>
<dbReference type="Pfam" id="PF06569">
    <property type="entry name" value="DUF1128"/>
    <property type="match status" value="1"/>
</dbReference>
<dbReference type="InterPro" id="IPR009507">
    <property type="entry name" value="UPF0435"/>
</dbReference>
<dbReference type="RefSeq" id="WP_036816293.1">
    <property type="nucleotide sequence ID" value="NZ_AVBF01000006.1"/>
</dbReference>
<comment type="caution">
    <text evidence="1">The sequence shown here is derived from an EMBL/GenBank/DDBJ whole genome shotgun (WGS) entry which is preliminary data.</text>
</comment>
<reference evidence="1 2" key="1">
    <citation type="journal article" date="2015" name="Stand. Genomic Sci.">
        <title>High quality draft genome sequence of the moderately halophilic bacterium Pontibacillus yanchengensis Y32(T) and comparison among Pontibacillus genomes.</title>
        <authorList>
            <person name="Huang J."/>
            <person name="Qiao Z.X."/>
            <person name="Tang J.W."/>
            <person name="Wang G."/>
        </authorList>
    </citation>
    <scope>NUCLEOTIDE SEQUENCE [LARGE SCALE GENOMIC DNA]</scope>
    <source>
        <strain evidence="1 2">Y32</strain>
    </source>
</reference>
<dbReference type="STRING" id="1385514.N782_18830"/>
<sequence>MDLSTPNRENLEYMINYLADNLQVVNRGLMAPEDYDLQYYDQIKEMYDMVQMKGQLSVSEIQAVVSELGKFRKPVE</sequence>
<proteinExistence type="predicted"/>
<dbReference type="EMBL" id="AVBF01000006">
    <property type="protein sequence ID" value="KGP73961.1"/>
    <property type="molecule type" value="Genomic_DNA"/>
</dbReference>
<name>A0A0A2TIQ4_9BACI</name>
<evidence type="ECO:0000313" key="1">
    <source>
        <dbReference type="EMBL" id="KGP73961.1"/>
    </source>
</evidence>
<dbReference type="AlphaFoldDB" id="A0A0A2TIQ4"/>
<accession>A0A0A2TIQ4</accession>
<organism evidence="1 2">
    <name type="scientific">Pontibacillus yanchengensis Y32</name>
    <dbReference type="NCBI Taxonomy" id="1385514"/>
    <lineage>
        <taxon>Bacteria</taxon>
        <taxon>Bacillati</taxon>
        <taxon>Bacillota</taxon>
        <taxon>Bacilli</taxon>
        <taxon>Bacillales</taxon>
        <taxon>Bacillaceae</taxon>
        <taxon>Pontibacillus</taxon>
    </lineage>
</organism>
<keyword evidence="2" id="KW-1185">Reference proteome</keyword>
<protein>
    <submittedName>
        <fullName evidence="1">Uncharacterized protein</fullName>
    </submittedName>
</protein>
<gene>
    <name evidence="1" type="ORF">N782_18830</name>
</gene>
<evidence type="ECO:0000313" key="2">
    <source>
        <dbReference type="Proteomes" id="UP000030147"/>
    </source>
</evidence>
<dbReference type="Proteomes" id="UP000030147">
    <property type="component" value="Unassembled WGS sequence"/>
</dbReference>
<dbReference type="OrthoDB" id="2361695at2"/>